<proteinExistence type="predicted"/>
<comment type="caution">
    <text evidence="1">The sequence shown here is derived from an EMBL/GenBank/DDBJ whole genome shotgun (WGS) entry which is preliminary data.</text>
</comment>
<protein>
    <submittedName>
        <fullName evidence="1">Uncharacterized protein</fullName>
    </submittedName>
</protein>
<dbReference type="EMBL" id="AMFJ01034093">
    <property type="protein sequence ID" value="EKD30310.1"/>
    <property type="molecule type" value="Genomic_DNA"/>
</dbReference>
<evidence type="ECO:0000313" key="1">
    <source>
        <dbReference type="EMBL" id="EKD30310.1"/>
    </source>
</evidence>
<reference evidence="1" key="1">
    <citation type="journal article" date="2012" name="Science">
        <title>Fermentation, hydrogen, and sulfur metabolism in multiple uncultivated bacterial phyla.</title>
        <authorList>
            <person name="Wrighton K.C."/>
            <person name="Thomas B.C."/>
            <person name="Sharon I."/>
            <person name="Miller C.S."/>
            <person name="Castelle C.J."/>
            <person name="VerBerkmoes N.C."/>
            <person name="Wilkins M.J."/>
            <person name="Hettich R.L."/>
            <person name="Lipton M.S."/>
            <person name="Williams K.H."/>
            <person name="Long P.E."/>
            <person name="Banfield J.F."/>
        </authorList>
    </citation>
    <scope>NUCLEOTIDE SEQUENCE [LARGE SCALE GENOMIC DNA]</scope>
</reference>
<gene>
    <name evidence="1" type="ORF">ACD_78C00093G0004</name>
</gene>
<accession>K1XIX0</accession>
<sequence>MHLNLTPHISSPTIISSLAWNAVRDSLEKSGKKELVNYIESVKVTDTRITIKTGKPIVNMELSNYKEAIKGRIEEGFQMFGIVKTERKIVFI</sequence>
<dbReference type="AlphaFoldDB" id="K1XIX0"/>
<organism evidence="1">
    <name type="scientific">uncultured bacterium</name>
    <name type="common">gcode 4</name>
    <dbReference type="NCBI Taxonomy" id="1234023"/>
    <lineage>
        <taxon>Bacteria</taxon>
        <taxon>environmental samples</taxon>
    </lineage>
</organism>
<name>K1XIX0_9BACT</name>